<evidence type="ECO:0000256" key="2">
    <source>
        <dbReference type="SAM" id="Phobius"/>
    </source>
</evidence>
<feature type="compositionally biased region" description="Low complexity" evidence="1">
    <location>
        <begin position="334"/>
        <end position="343"/>
    </location>
</feature>
<organism evidence="4 5">
    <name type="scientific">Roridomyces roridus</name>
    <dbReference type="NCBI Taxonomy" id="1738132"/>
    <lineage>
        <taxon>Eukaryota</taxon>
        <taxon>Fungi</taxon>
        <taxon>Dikarya</taxon>
        <taxon>Basidiomycota</taxon>
        <taxon>Agaricomycotina</taxon>
        <taxon>Agaricomycetes</taxon>
        <taxon>Agaricomycetidae</taxon>
        <taxon>Agaricales</taxon>
        <taxon>Marasmiineae</taxon>
        <taxon>Mycenaceae</taxon>
        <taxon>Roridomyces</taxon>
    </lineage>
</organism>
<feature type="region of interest" description="Disordered" evidence="1">
    <location>
        <begin position="388"/>
        <end position="410"/>
    </location>
</feature>
<keyword evidence="2" id="KW-0812">Transmembrane</keyword>
<keyword evidence="2" id="KW-1133">Transmembrane helix</keyword>
<name>A0AAD7FDZ5_9AGAR</name>
<dbReference type="EMBL" id="JARKIF010000026">
    <property type="protein sequence ID" value="KAJ7614561.1"/>
    <property type="molecule type" value="Genomic_DNA"/>
</dbReference>
<keyword evidence="2" id="KW-0472">Membrane</keyword>
<accession>A0AAD7FDZ5</accession>
<feature type="region of interest" description="Disordered" evidence="1">
    <location>
        <begin position="312"/>
        <end position="343"/>
    </location>
</feature>
<dbReference type="AlphaFoldDB" id="A0AAD7FDZ5"/>
<gene>
    <name evidence="4" type="ORF">FB45DRAFT_874087</name>
</gene>
<feature type="transmembrane region" description="Helical" evidence="2">
    <location>
        <begin position="200"/>
        <end position="219"/>
    </location>
</feature>
<comment type="caution">
    <text evidence="4">The sequence shown here is derived from an EMBL/GenBank/DDBJ whole genome shotgun (WGS) entry which is preliminary data.</text>
</comment>
<reference evidence="4" key="1">
    <citation type="submission" date="2023-03" db="EMBL/GenBank/DDBJ databases">
        <title>Massive genome expansion in bonnet fungi (Mycena s.s.) driven by repeated elements and novel gene families across ecological guilds.</title>
        <authorList>
            <consortium name="Lawrence Berkeley National Laboratory"/>
            <person name="Harder C.B."/>
            <person name="Miyauchi S."/>
            <person name="Viragh M."/>
            <person name="Kuo A."/>
            <person name="Thoen E."/>
            <person name="Andreopoulos B."/>
            <person name="Lu D."/>
            <person name="Skrede I."/>
            <person name="Drula E."/>
            <person name="Henrissat B."/>
            <person name="Morin E."/>
            <person name="Kohler A."/>
            <person name="Barry K."/>
            <person name="LaButti K."/>
            <person name="Morin E."/>
            <person name="Salamov A."/>
            <person name="Lipzen A."/>
            <person name="Mereny Z."/>
            <person name="Hegedus B."/>
            <person name="Baldrian P."/>
            <person name="Stursova M."/>
            <person name="Weitz H."/>
            <person name="Taylor A."/>
            <person name="Grigoriev I.V."/>
            <person name="Nagy L.G."/>
            <person name="Martin F."/>
            <person name="Kauserud H."/>
        </authorList>
    </citation>
    <scope>NUCLEOTIDE SEQUENCE</scope>
    <source>
        <strain evidence="4">9284</strain>
    </source>
</reference>
<feature type="domain" description="DUF6533" evidence="3">
    <location>
        <begin position="20"/>
        <end position="61"/>
    </location>
</feature>
<dbReference type="Pfam" id="PF20151">
    <property type="entry name" value="DUF6533"/>
    <property type="match status" value="1"/>
</dbReference>
<feature type="transmembrane region" description="Helical" evidence="2">
    <location>
        <begin position="158"/>
        <end position="179"/>
    </location>
</feature>
<evidence type="ECO:0000313" key="5">
    <source>
        <dbReference type="Proteomes" id="UP001221142"/>
    </source>
</evidence>
<evidence type="ECO:0000256" key="1">
    <source>
        <dbReference type="SAM" id="MobiDB-lite"/>
    </source>
</evidence>
<evidence type="ECO:0000259" key="3">
    <source>
        <dbReference type="Pfam" id="PF20151"/>
    </source>
</evidence>
<evidence type="ECO:0000313" key="4">
    <source>
        <dbReference type="EMBL" id="KAJ7614561.1"/>
    </source>
</evidence>
<sequence>MSSKAIAAATTHFLQFRLQYSSLAFLYYDYALTFPKEVKYIWGQKFRLSTALYFGCRYALIANVLYLLAIAHELGSTVRGYLCDVWYKIVGALSVIGRAAVIAVFTMRTYAVYGKNPWILAYMGVVGLACVALDITHVPGLRCVGSSSLPIAPEMLSILMVIFESSSAFLTLVRSLVAFKAGGMANQRRSILFVMFEQGILYFCTISIFTTAAVILNYAGFFQRLPNAFTLPLSCLLTARFILYLRKWDEDQLAGSGSNKGPSARGDDVGEISETEFRVAGRSRSVISTIISVNDFGVDPVVSARASHANTTAVESKSNVDSREEEGKWGSAGGSSSEFEQGSVSSGMKTVVRFQNMSVEETLACEEKATHVSYYFFHMYARKPSFDAGGSGKSKLRPPFTFPKTEFRAS</sequence>
<dbReference type="Proteomes" id="UP001221142">
    <property type="component" value="Unassembled WGS sequence"/>
</dbReference>
<dbReference type="InterPro" id="IPR045340">
    <property type="entry name" value="DUF6533"/>
</dbReference>
<feature type="compositionally biased region" description="Basic and acidic residues" evidence="1">
    <location>
        <begin position="318"/>
        <end position="328"/>
    </location>
</feature>
<keyword evidence="5" id="KW-1185">Reference proteome</keyword>
<proteinExistence type="predicted"/>
<protein>
    <recommendedName>
        <fullName evidence="3">DUF6533 domain-containing protein</fullName>
    </recommendedName>
</protein>
<feature type="transmembrane region" description="Helical" evidence="2">
    <location>
        <begin position="119"/>
        <end position="138"/>
    </location>
</feature>
<feature type="transmembrane region" description="Helical" evidence="2">
    <location>
        <begin position="51"/>
        <end position="70"/>
    </location>
</feature>
<feature type="transmembrane region" description="Helical" evidence="2">
    <location>
        <begin position="85"/>
        <end position="107"/>
    </location>
</feature>